<comment type="caution">
    <text evidence="7">The sequence shown here is derived from an EMBL/GenBank/DDBJ whole genome shotgun (WGS) entry which is preliminary data.</text>
</comment>
<dbReference type="PROSITE" id="PS50110">
    <property type="entry name" value="RESPONSE_REGULATORY"/>
    <property type="match status" value="1"/>
</dbReference>
<name>A0A0P8ALP6_9RHOB</name>
<dbReference type="Pfam" id="PF00196">
    <property type="entry name" value="GerE"/>
    <property type="match status" value="1"/>
</dbReference>
<dbReference type="SUPFAM" id="SSF52172">
    <property type="entry name" value="CheY-like"/>
    <property type="match status" value="1"/>
</dbReference>
<accession>A0A0P8ALP6</accession>
<dbReference type="EMBL" id="LJSG01000002">
    <property type="protein sequence ID" value="KPP95573.1"/>
    <property type="molecule type" value="Genomic_DNA"/>
</dbReference>
<dbReference type="STRING" id="1666912.Ga0058931_2147"/>
<dbReference type="InterPro" id="IPR001789">
    <property type="entry name" value="Sig_transdc_resp-reg_receiver"/>
</dbReference>
<dbReference type="InterPro" id="IPR000792">
    <property type="entry name" value="Tscrpt_reg_LuxR_C"/>
</dbReference>
<evidence type="ECO:0000256" key="3">
    <source>
        <dbReference type="PROSITE-ProRule" id="PRU00169"/>
    </source>
</evidence>
<feature type="domain" description="Response regulatory" evidence="5">
    <location>
        <begin position="13"/>
        <end position="129"/>
    </location>
</feature>
<dbReference type="CDD" id="cd17535">
    <property type="entry name" value="REC_NarL-like"/>
    <property type="match status" value="1"/>
</dbReference>
<dbReference type="PANTHER" id="PTHR45566:SF2">
    <property type="entry name" value="NARL SUBFAMILY"/>
    <property type="match status" value="1"/>
</dbReference>
<dbReference type="InterPro" id="IPR016032">
    <property type="entry name" value="Sig_transdc_resp-reg_C-effctor"/>
</dbReference>
<dbReference type="PROSITE" id="PS00622">
    <property type="entry name" value="HTH_LUXR_1"/>
    <property type="match status" value="1"/>
</dbReference>
<evidence type="ECO:0000259" key="4">
    <source>
        <dbReference type="PROSITE" id="PS50043"/>
    </source>
</evidence>
<protein>
    <submittedName>
        <fullName evidence="7">Two component signal transduction system LuxR family response regulator</fullName>
    </submittedName>
    <submittedName>
        <fullName evidence="6">Two component transcriptional regulator, LuxR family</fullName>
    </submittedName>
</protein>
<feature type="modified residue" description="4-aspartylphosphate" evidence="3">
    <location>
        <position position="64"/>
    </location>
</feature>
<dbReference type="PRINTS" id="PR00038">
    <property type="entry name" value="HTHLUXR"/>
</dbReference>
<evidence type="ECO:0000313" key="6">
    <source>
        <dbReference type="EMBL" id="CUX82069.1"/>
    </source>
</evidence>
<dbReference type="GO" id="GO:0003677">
    <property type="term" value="F:DNA binding"/>
    <property type="evidence" value="ECO:0007669"/>
    <property type="project" value="UniProtKB-KW"/>
</dbReference>
<dbReference type="GO" id="GO:0000160">
    <property type="term" value="P:phosphorelay signal transduction system"/>
    <property type="evidence" value="ECO:0007669"/>
    <property type="project" value="InterPro"/>
</dbReference>
<proteinExistence type="predicted"/>
<dbReference type="AlphaFoldDB" id="A0A0P8ALP6"/>
<dbReference type="InterPro" id="IPR011006">
    <property type="entry name" value="CheY-like_superfamily"/>
</dbReference>
<dbReference type="Gene3D" id="3.40.50.2300">
    <property type="match status" value="1"/>
</dbReference>
<keyword evidence="2" id="KW-0238">DNA-binding</keyword>
<dbReference type="Pfam" id="PF00072">
    <property type="entry name" value="Response_reg"/>
    <property type="match status" value="1"/>
</dbReference>
<dbReference type="InterPro" id="IPR058245">
    <property type="entry name" value="NreC/VraR/RcsB-like_REC"/>
</dbReference>
<reference evidence="7 8" key="1">
    <citation type="submission" date="2015-09" db="EMBL/GenBank/DDBJ databases">
        <title>Identification and resolution of microdiversity through metagenomic sequencing of parallel consortia.</title>
        <authorList>
            <person name="Nelson W.C."/>
            <person name="Romine M.F."/>
            <person name="Lindemann S.R."/>
        </authorList>
    </citation>
    <scope>NUCLEOTIDE SEQUENCE [LARGE SCALE GENOMIC DNA]</scope>
    <source>
        <strain evidence="7">HL-91</strain>
    </source>
</reference>
<dbReference type="Proteomes" id="UP000050413">
    <property type="component" value="Unassembled WGS sequence"/>
</dbReference>
<keyword evidence="1 3" id="KW-0597">Phosphoprotein</keyword>
<dbReference type="SUPFAM" id="SSF46894">
    <property type="entry name" value="C-terminal effector domain of the bipartite response regulators"/>
    <property type="match status" value="1"/>
</dbReference>
<organism evidence="7 8">
    <name type="scientific">Roseibaca calidilacus</name>
    <dbReference type="NCBI Taxonomy" id="1666912"/>
    <lineage>
        <taxon>Bacteria</taxon>
        <taxon>Pseudomonadati</taxon>
        <taxon>Pseudomonadota</taxon>
        <taxon>Alphaproteobacteria</taxon>
        <taxon>Rhodobacterales</taxon>
        <taxon>Paracoccaceae</taxon>
        <taxon>Roseinatronobacter</taxon>
    </lineage>
</organism>
<gene>
    <name evidence="6" type="ORF">Ga0058931_2147</name>
    <name evidence="7" type="ORF">HLUCCA05_02630</name>
</gene>
<dbReference type="EMBL" id="FBYC01000004">
    <property type="protein sequence ID" value="CUX82069.1"/>
    <property type="molecule type" value="Genomic_DNA"/>
</dbReference>
<dbReference type="SMART" id="SM00421">
    <property type="entry name" value="HTH_LUXR"/>
    <property type="match status" value="1"/>
</dbReference>
<dbReference type="SMART" id="SM00448">
    <property type="entry name" value="REC"/>
    <property type="match status" value="1"/>
</dbReference>
<dbReference type="Proteomes" id="UP000182045">
    <property type="component" value="Unassembled WGS sequence"/>
</dbReference>
<keyword evidence="9" id="KW-1185">Reference proteome</keyword>
<evidence type="ECO:0000313" key="7">
    <source>
        <dbReference type="EMBL" id="KPP95573.1"/>
    </source>
</evidence>
<dbReference type="GO" id="GO:0006355">
    <property type="term" value="P:regulation of DNA-templated transcription"/>
    <property type="evidence" value="ECO:0007669"/>
    <property type="project" value="InterPro"/>
</dbReference>
<dbReference type="PROSITE" id="PS50043">
    <property type="entry name" value="HTH_LUXR_2"/>
    <property type="match status" value="1"/>
</dbReference>
<evidence type="ECO:0000256" key="1">
    <source>
        <dbReference type="ARBA" id="ARBA00022553"/>
    </source>
</evidence>
<evidence type="ECO:0000259" key="5">
    <source>
        <dbReference type="PROSITE" id="PS50110"/>
    </source>
</evidence>
<feature type="domain" description="HTH luxR-type" evidence="4">
    <location>
        <begin position="148"/>
        <end position="213"/>
    </location>
</feature>
<dbReference type="CDD" id="cd06170">
    <property type="entry name" value="LuxR_C_like"/>
    <property type="match status" value="1"/>
</dbReference>
<sequence>MTTLSTLDVEHIRVLLADDHCMITDMFQMFLANTAGMQVDIATSFDEAAQILHREGSFDVVLLDLNMPGMNGLDGLKQALKLNKGKPVAILTGMTTPRMSRDIMDAGAAGIILKTTPLRSLANSIRFMHSGERYLPMELIKAQGRDDNASRPGNLSNKEMDVLSHLAEGKSNKEIAKALGLAEATVKMHVNSICRKIGANNRTRAVLLSQEIGLI</sequence>
<evidence type="ECO:0000313" key="8">
    <source>
        <dbReference type="Proteomes" id="UP000050413"/>
    </source>
</evidence>
<dbReference type="PANTHER" id="PTHR45566">
    <property type="entry name" value="HTH-TYPE TRANSCRIPTIONAL REGULATOR YHJB-RELATED"/>
    <property type="match status" value="1"/>
</dbReference>
<dbReference type="RefSeq" id="WP_072246328.1">
    <property type="nucleotide sequence ID" value="NZ_FBYC01000004.1"/>
</dbReference>
<dbReference type="InterPro" id="IPR051015">
    <property type="entry name" value="EvgA-like"/>
</dbReference>
<evidence type="ECO:0000313" key="9">
    <source>
        <dbReference type="Proteomes" id="UP000182045"/>
    </source>
</evidence>
<evidence type="ECO:0000256" key="2">
    <source>
        <dbReference type="ARBA" id="ARBA00023125"/>
    </source>
</evidence>
<reference evidence="6 9" key="2">
    <citation type="submission" date="2016-01" db="EMBL/GenBank/DDBJ databases">
        <authorList>
            <person name="Varghese N."/>
        </authorList>
    </citation>
    <scope>NUCLEOTIDE SEQUENCE [LARGE SCALE GENOMIC DNA]</scope>
    <source>
        <strain evidence="6 9">HL-91</strain>
    </source>
</reference>